<evidence type="ECO:0000256" key="4">
    <source>
        <dbReference type="ARBA" id="ARBA00022605"/>
    </source>
</evidence>
<dbReference type="InterPro" id="IPR031322">
    <property type="entry name" value="Shikimate/glucono_kinase"/>
</dbReference>
<dbReference type="CDD" id="cd00464">
    <property type="entry name" value="SK"/>
    <property type="match status" value="1"/>
</dbReference>
<dbReference type="Gene3D" id="3.40.50.300">
    <property type="entry name" value="P-loop containing nucleotide triphosphate hydrolases"/>
    <property type="match status" value="1"/>
</dbReference>
<evidence type="ECO:0000256" key="3">
    <source>
        <dbReference type="ARBA" id="ARBA00012154"/>
    </source>
</evidence>
<comment type="similarity">
    <text evidence="2 11">Belongs to the shikimate kinase family.</text>
</comment>
<name>B8HRH9_CYAP4</name>
<keyword evidence="5 11" id="KW-0808">Transferase</keyword>
<keyword evidence="11" id="KW-0479">Metal-binding</keyword>
<evidence type="ECO:0000256" key="6">
    <source>
        <dbReference type="ARBA" id="ARBA00022741"/>
    </source>
</evidence>
<dbReference type="PANTHER" id="PTHR21087">
    <property type="entry name" value="SHIKIMATE KINASE"/>
    <property type="match status" value="1"/>
</dbReference>
<comment type="subunit">
    <text evidence="11">Monomer.</text>
</comment>
<evidence type="ECO:0000256" key="9">
    <source>
        <dbReference type="ARBA" id="ARBA00023141"/>
    </source>
</evidence>
<comment type="pathway">
    <text evidence="1 11">Metabolic intermediate biosynthesis; chorismate biosynthesis; chorismate from D-erythrose 4-phosphate and phosphoenolpyruvate: step 5/7.</text>
</comment>
<proteinExistence type="inferred from homology"/>
<dbReference type="eggNOG" id="COG0703">
    <property type="taxonomic scope" value="Bacteria"/>
</dbReference>
<feature type="binding site" evidence="11">
    <location>
        <position position="49"/>
    </location>
    <ligand>
        <name>substrate</name>
    </ligand>
</feature>
<dbReference type="GO" id="GO:0004765">
    <property type="term" value="F:shikimate kinase activity"/>
    <property type="evidence" value="ECO:0007669"/>
    <property type="project" value="UniProtKB-UniRule"/>
</dbReference>
<protein>
    <recommendedName>
        <fullName evidence="3 11">Shikimate kinase</fullName>
        <shortName evidence="11">SK</shortName>
        <ecNumber evidence="3 11">2.7.1.71</ecNumber>
    </recommendedName>
</protein>
<evidence type="ECO:0000256" key="2">
    <source>
        <dbReference type="ARBA" id="ARBA00006997"/>
    </source>
</evidence>
<dbReference type="OrthoDB" id="9800332at2"/>
<dbReference type="EC" id="2.7.1.71" evidence="3 11"/>
<feature type="binding site" evidence="11">
    <location>
        <begin position="3"/>
        <end position="8"/>
    </location>
    <ligand>
        <name>ATP</name>
        <dbReference type="ChEBI" id="CHEBI:30616"/>
    </ligand>
</feature>
<dbReference type="AlphaFoldDB" id="B8HRH9"/>
<dbReference type="STRING" id="395961.Cyan7425_3524"/>
<dbReference type="GO" id="GO:0000287">
    <property type="term" value="F:magnesium ion binding"/>
    <property type="evidence" value="ECO:0007669"/>
    <property type="project" value="UniProtKB-UniRule"/>
</dbReference>
<dbReference type="SUPFAM" id="SSF52540">
    <property type="entry name" value="P-loop containing nucleoside triphosphate hydrolases"/>
    <property type="match status" value="1"/>
</dbReference>
<evidence type="ECO:0000256" key="5">
    <source>
        <dbReference type="ARBA" id="ARBA00022679"/>
    </source>
</evidence>
<dbReference type="Pfam" id="PF01202">
    <property type="entry name" value="SKI"/>
    <property type="match status" value="1"/>
</dbReference>
<keyword evidence="4 11" id="KW-0028">Amino-acid biosynthesis</keyword>
<evidence type="ECO:0000313" key="12">
    <source>
        <dbReference type="EMBL" id="ACL45846.1"/>
    </source>
</evidence>
<dbReference type="PANTHER" id="PTHR21087:SF16">
    <property type="entry name" value="SHIKIMATE KINASE 1, CHLOROPLASTIC"/>
    <property type="match status" value="1"/>
</dbReference>
<sequence>MMGSGKTSTAKLLAQSLGYRYFDTDTLIEQLAGCSVREIFARWGEPQFRQWETQVLAELSPYKNLVIATGGGIVLNPINWSYLHHGLVVWLNVPLEELSQRLVGDRTRPLLADNPLERLQTLLDQRRPYYAQADLQVQVRSGESAEQVALRVLETLPTILKSNSPPQDD</sequence>
<evidence type="ECO:0000256" key="10">
    <source>
        <dbReference type="ARBA" id="ARBA00048567"/>
    </source>
</evidence>
<evidence type="ECO:0000256" key="1">
    <source>
        <dbReference type="ARBA" id="ARBA00004842"/>
    </source>
</evidence>
<reference evidence="12" key="1">
    <citation type="submission" date="2009-01" db="EMBL/GenBank/DDBJ databases">
        <title>Complete sequence of chromosome Cyanothece sp. PCC 7425.</title>
        <authorList>
            <consortium name="US DOE Joint Genome Institute"/>
            <person name="Lucas S."/>
            <person name="Copeland A."/>
            <person name="Lapidus A."/>
            <person name="Glavina del Rio T."/>
            <person name="Dalin E."/>
            <person name="Tice H."/>
            <person name="Bruce D."/>
            <person name="Goodwin L."/>
            <person name="Pitluck S."/>
            <person name="Sims D."/>
            <person name="Meineke L."/>
            <person name="Brettin T."/>
            <person name="Detter J.C."/>
            <person name="Han C."/>
            <person name="Larimer F."/>
            <person name="Land M."/>
            <person name="Hauser L."/>
            <person name="Kyrpides N."/>
            <person name="Ovchinnikova G."/>
            <person name="Liberton M."/>
            <person name="Stoeckel J."/>
            <person name="Banerjee A."/>
            <person name="Singh A."/>
            <person name="Page L."/>
            <person name="Sato H."/>
            <person name="Zhao L."/>
            <person name="Sherman L."/>
            <person name="Pakrasi H."/>
            <person name="Richardson P."/>
        </authorList>
    </citation>
    <scope>NUCLEOTIDE SEQUENCE</scope>
    <source>
        <strain evidence="12">PCC 7425</strain>
    </source>
</reference>
<gene>
    <name evidence="11" type="primary">aroK</name>
    <name evidence="12" type="ordered locus">Cyan7425_3524</name>
</gene>
<dbReference type="EMBL" id="CP001344">
    <property type="protein sequence ID" value="ACL45846.1"/>
    <property type="molecule type" value="Genomic_DNA"/>
</dbReference>
<dbReference type="GO" id="GO:0009423">
    <property type="term" value="P:chorismate biosynthetic process"/>
    <property type="evidence" value="ECO:0007669"/>
    <property type="project" value="UniProtKB-UniRule"/>
</dbReference>
<accession>B8HRH9</accession>
<dbReference type="InterPro" id="IPR000623">
    <property type="entry name" value="Shikimate_kinase/TSH1"/>
</dbReference>
<keyword evidence="9 11" id="KW-0057">Aromatic amino acid biosynthesis</keyword>
<dbReference type="GO" id="GO:0005524">
    <property type="term" value="F:ATP binding"/>
    <property type="evidence" value="ECO:0007669"/>
    <property type="project" value="UniProtKB-UniRule"/>
</dbReference>
<comment type="caution">
    <text evidence="11">Lacks conserved residue(s) required for the propagation of feature annotation.</text>
</comment>
<evidence type="ECO:0000256" key="11">
    <source>
        <dbReference type="HAMAP-Rule" id="MF_00109"/>
    </source>
</evidence>
<keyword evidence="7 11" id="KW-0418">Kinase</keyword>
<dbReference type="GO" id="GO:0009073">
    <property type="term" value="P:aromatic amino acid family biosynthetic process"/>
    <property type="evidence" value="ECO:0007669"/>
    <property type="project" value="UniProtKB-KW"/>
</dbReference>
<keyword evidence="6 11" id="KW-0547">Nucleotide-binding</keyword>
<dbReference type="PROSITE" id="PS01128">
    <property type="entry name" value="SHIKIMATE_KINASE"/>
    <property type="match status" value="1"/>
</dbReference>
<dbReference type="GO" id="GO:0008652">
    <property type="term" value="P:amino acid biosynthetic process"/>
    <property type="evidence" value="ECO:0007669"/>
    <property type="project" value="UniProtKB-KW"/>
</dbReference>
<dbReference type="UniPathway" id="UPA00053">
    <property type="reaction ID" value="UER00088"/>
</dbReference>
<dbReference type="InterPro" id="IPR023000">
    <property type="entry name" value="Shikimate_kinase_CS"/>
</dbReference>
<comment type="cofactor">
    <cofactor evidence="11">
        <name>Mg(2+)</name>
        <dbReference type="ChEBI" id="CHEBI:18420"/>
    </cofactor>
    <text evidence="11">Binds 1 Mg(2+) ion per subunit.</text>
</comment>
<evidence type="ECO:0000256" key="7">
    <source>
        <dbReference type="ARBA" id="ARBA00022777"/>
    </source>
</evidence>
<dbReference type="GO" id="GO:0005829">
    <property type="term" value="C:cytosol"/>
    <property type="evidence" value="ECO:0007669"/>
    <property type="project" value="TreeGrafter"/>
</dbReference>
<keyword evidence="11" id="KW-0460">Magnesium</keyword>
<keyword evidence="8 11" id="KW-0067">ATP-binding</keyword>
<feature type="binding site" evidence="11">
    <location>
        <position position="108"/>
    </location>
    <ligand>
        <name>ATP</name>
        <dbReference type="ChEBI" id="CHEBI:30616"/>
    </ligand>
</feature>
<dbReference type="HOGENOM" id="CLU_057607_2_3_3"/>
<feature type="binding site" evidence="11">
    <location>
        <position position="25"/>
    </location>
    <ligand>
        <name>substrate</name>
    </ligand>
</feature>
<dbReference type="HAMAP" id="MF_00109">
    <property type="entry name" value="Shikimate_kinase"/>
    <property type="match status" value="1"/>
</dbReference>
<dbReference type="InterPro" id="IPR027417">
    <property type="entry name" value="P-loop_NTPase"/>
</dbReference>
<organism evidence="12">
    <name type="scientific">Cyanothece sp. (strain PCC 7425 / ATCC 29141)</name>
    <dbReference type="NCBI Taxonomy" id="395961"/>
    <lineage>
        <taxon>Bacteria</taxon>
        <taxon>Bacillati</taxon>
        <taxon>Cyanobacteriota</taxon>
        <taxon>Cyanophyceae</taxon>
        <taxon>Gomontiellales</taxon>
        <taxon>Cyanothecaceae</taxon>
        <taxon>Cyanothece</taxon>
    </lineage>
</organism>
<feature type="binding site" evidence="11">
    <location>
        <position position="7"/>
    </location>
    <ligand>
        <name>Mg(2+)</name>
        <dbReference type="ChEBI" id="CHEBI:18420"/>
    </ligand>
</feature>
<comment type="subcellular location">
    <subcellularLocation>
        <location evidence="11">Cytoplasm</location>
    </subcellularLocation>
</comment>
<keyword evidence="11" id="KW-0963">Cytoplasm</keyword>
<feature type="binding site" evidence="11">
    <location>
        <position position="126"/>
    </location>
    <ligand>
        <name>substrate</name>
    </ligand>
</feature>
<dbReference type="PRINTS" id="PR01100">
    <property type="entry name" value="SHIKIMTKNASE"/>
</dbReference>
<dbReference type="KEGG" id="cyn:Cyan7425_3524"/>
<feature type="binding site" evidence="11">
    <location>
        <position position="71"/>
    </location>
    <ligand>
        <name>substrate</name>
    </ligand>
</feature>
<comment type="catalytic activity">
    <reaction evidence="10 11">
        <text>shikimate + ATP = 3-phosphoshikimate + ADP + H(+)</text>
        <dbReference type="Rhea" id="RHEA:13121"/>
        <dbReference type="ChEBI" id="CHEBI:15378"/>
        <dbReference type="ChEBI" id="CHEBI:30616"/>
        <dbReference type="ChEBI" id="CHEBI:36208"/>
        <dbReference type="ChEBI" id="CHEBI:145989"/>
        <dbReference type="ChEBI" id="CHEBI:456216"/>
        <dbReference type="EC" id="2.7.1.71"/>
    </reaction>
</comment>
<comment type="function">
    <text evidence="11">Catalyzes the specific phosphorylation of the 3-hydroxyl group of shikimic acid using ATP as a cosubstrate.</text>
</comment>
<evidence type="ECO:0000256" key="8">
    <source>
        <dbReference type="ARBA" id="ARBA00022840"/>
    </source>
</evidence>